<keyword evidence="3" id="KW-1185">Reference proteome</keyword>
<reference evidence="2 3" key="1">
    <citation type="submission" date="2020-08" db="EMBL/GenBank/DDBJ databases">
        <title>Genomic Encyclopedia of Type Strains, Phase IV (KMG-V): Genome sequencing to study the core and pangenomes of soil and plant-associated prokaryotes.</title>
        <authorList>
            <person name="Whitman W."/>
        </authorList>
    </citation>
    <scope>NUCLEOTIDE SEQUENCE [LARGE SCALE GENOMIC DNA]</scope>
    <source>
        <strain evidence="2 3">SEMIA 4084</strain>
    </source>
</reference>
<evidence type="ECO:0000256" key="1">
    <source>
        <dbReference type="SAM" id="MobiDB-lite"/>
    </source>
</evidence>
<organism evidence="2 3">
    <name type="scientific">Rhizobium giardinii</name>
    <dbReference type="NCBI Taxonomy" id="56731"/>
    <lineage>
        <taxon>Bacteria</taxon>
        <taxon>Pseudomonadati</taxon>
        <taxon>Pseudomonadota</taxon>
        <taxon>Alphaproteobacteria</taxon>
        <taxon>Hyphomicrobiales</taxon>
        <taxon>Rhizobiaceae</taxon>
        <taxon>Rhizobium/Agrobacterium group</taxon>
        <taxon>Rhizobium</taxon>
    </lineage>
</organism>
<dbReference type="EMBL" id="JACHBK010000002">
    <property type="protein sequence ID" value="MBB5534274.1"/>
    <property type="molecule type" value="Genomic_DNA"/>
</dbReference>
<name>A0A7W8X6R8_9HYPH</name>
<accession>A0A7W8X6R8</accession>
<gene>
    <name evidence="2" type="ORF">GGD55_000945</name>
</gene>
<proteinExistence type="predicted"/>
<protein>
    <submittedName>
        <fullName evidence="2">Uncharacterized protein</fullName>
    </submittedName>
</protein>
<dbReference type="Proteomes" id="UP000585507">
    <property type="component" value="Unassembled WGS sequence"/>
</dbReference>
<sequence length="56" mass="6060">MIRKVASPSAAVALLPQRPSLPTPGRNAEKPDQRKKGPHAHGVRPFFMQGNGFQLA</sequence>
<evidence type="ECO:0000313" key="2">
    <source>
        <dbReference type="EMBL" id="MBB5534274.1"/>
    </source>
</evidence>
<feature type="region of interest" description="Disordered" evidence="1">
    <location>
        <begin position="1"/>
        <end position="56"/>
    </location>
</feature>
<dbReference type="RefSeq" id="WP_018326917.1">
    <property type="nucleotide sequence ID" value="NZ_JACHBK010000002.1"/>
</dbReference>
<comment type="caution">
    <text evidence="2">The sequence shown here is derived from an EMBL/GenBank/DDBJ whole genome shotgun (WGS) entry which is preliminary data.</text>
</comment>
<dbReference type="AlphaFoldDB" id="A0A7W8X6R8"/>
<evidence type="ECO:0000313" key="3">
    <source>
        <dbReference type="Proteomes" id="UP000585507"/>
    </source>
</evidence>